<feature type="domain" description="Oberon coiled-coil region" evidence="11">
    <location>
        <begin position="1188"/>
        <end position="1307"/>
    </location>
</feature>
<feature type="compositionally biased region" description="Basic and acidic residues" evidence="8">
    <location>
        <begin position="1191"/>
        <end position="1207"/>
    </location>
</feature>
<keyword evidence="9" id="KW-0812">Transmembrane</keyword>
<feature type="compositionally biased region" description="Acidic residues" evidence="8">
    <location>
        <begin position="476"/>
        <end position="485"/>
    </location>
</feature>
<evidence type="ECO:0000256" key="6">
    <source>
        <dbReference type="ARBA" id="ARBA00023242"/>
    </source>
</evidence>
<sequence length="1319" mass="147259">MTSKVIQKESNRPLSSCPSRLEMIKLPFCPLSSEAWKSDRCTVKNASLVHLCTPWSGHNSLSFSPPLTDSSPPSILYFSPPVVCHLSLINLPSSSFLFFFPVFGIGFLERKEMKRLRSSDDLESSYSDKISGKDSSSNPNPNRAVLSSSSSHRGFYYKSDNGRKSLVSPSSSSSRYDRDRSLEDDNRIVRKRPDHDFDSFDRRKSGFDRYNNRDGSGSDRGVHRSESFSGSRREFPKGVRSERDRTRREGSVSSWRRFGSERKDFGVERKEFGSGNKEFEEINKGGSGRDERVGGGSGKALRDLMKSPSWSRDSGSEHSRARGLGDSRSKSKSKSRSSPTWSKDSVGSEQTKSLEVAKKSVEVKIESGGGSSSSSEMEEGELEPEVGCEGENGLAADEAGNGNEEKESDTRVDGDDDKEVEDVGKVVEDVEKEGNKENVSEVKNDVLEEVGELPEGENLNVESSDSRDEKGNACAEEGDKEQEEVFGDRSSDDKEEGNKDSVDEKPLEEESKEEKGIDLEFKAEEEIEVLESNMDQTAEDNGGGEVNVHMETEGLSHNFKDKGKGVAVTPTHDADSAENSVWIERESRVTASWKADDMEGPSSRGFELFTSSPVRKTEAKAEPGVNNKDKDDKMEMESLDLSLSLPNILLPIGARDATQAPGSPSHGRSVSMTNTFCTNSDGFTASMSFSGSQSFFHNPSCSLTGQNSMDNFEQSVHSHPIFKGVDWQGLSQNESSRHKEIPLYQKILMNGNGSIHQSQTSLQGIPNGQVAQGQHVRVAEGSTKTPNGLDRQLSFNKQNDVRSPTHSVGSHEIGSSYSFEKKRPMREKQGGGRLYRSGSQIEQEEHPMGGAEFVETVIGRIVSDPIHVMARKFHEMTAQSMVSLKNSIRDIILNPDKKAQLCAYQNALQRRSDINMEVLLKSHRTQLVILVALKTGVLEYLQPNSSNSSTDLAEIFLNLRCRNLTCRSPLPVDECDCKVCAKKDGFCSGCMCLVCSKFDMASNTCSWVGCDVCLHWCHADCALRESFIRNGRSATGAQGLTEMQFHCVACDHPSEMFGFVKEVFLNFAKEWSAETMSRELEYVKRIFRGSKDLRGKRLHEIAGQMLVRLSNKSDFSEVLNHIVGFLTDSESSKFSNSLVFSEKEQVKGSNRIAAGPSHDNPMWLKSVYSDKSLQLERSASLLPSIHVDQNQNDKRPSMESEMHKSAQKEPPLFDELESIVRIKQAEAKMFQARADDARREAEGLKRIANTKNEKIEEEYNSRISKLRLVEADEMRKQKLEEFQGLERAYREYFSMKMRMENDIKDLLMKMETTRRNLAM</sequence>
<feature type="compositionally biased region" description="Basic and acidic residues" evidence="8">
    <location>
        <begin position="554"/>
        <end position="564"/>
    </location>
</feature>
<feature type="transmembrane region" description="Helical" evidence="9">
    <location>
        <begin position="88"/>
        <end position="108"/>
    </location>
</feature>
<dbReference type="CDD" id="cd15612">
    <property type="entry name" value="PHD_OBE1_like"/>
    <property type="match status" value="1"/>
</dbReference>
<dbReference type="GO" id="GO:0010468">
    <property type="term" value="P:regulation of gene expression"/>
    <property type="evidence" value="ECO:0007669"/>
    <property type="project" value="TreeGrafter"/>
</dbReference>
<evidence type="ECO:0000313" key="12">
    <source>
        <dbReference type="EMBL" id="KAI9169071.1"/>
    </source>
</evidence>
<dbReference type="InterPro" id="IPR032535">
    <property type="entry name" value="Oberon_CC"/>
</dbReference>
<feature type="compositionally biased region" description="Low complexity" evidence="8">
    <location>
        <begin position="164"/>
        <end position="174"/>
    </location>
</feature>
<evidence type="ECO:0000259" key="10">
    <source>
        <dbReference type="Pfam" id="PF07227"/>
    </source>
</evidence>
<dbReference type="PRINTS" id="PR01544">
    <property type="entry name" value="ARATH130DUF"/>
</dbReference>
<feature type="domain" description="Oberon-like PHD finger" evidence="10">
    <location>
        <begin position="961"/>
        <end position="1084"/>
    </location>
</feature>
<gene>
    <name evidence="12" type="ORF">LWI28_006465</name>
</gene>
<name>A0AAD5IM39_ACENE</name>
<keyword evidence="3" id="KW-0863">Zinc-finger</keyword>
<dbReference type="GO" id="GO:0010492">
    <property type="term" value="P:maintenance of shoot apical meristem identity"/>
    <property type="evidence" value="ECO:0007669"/>
    <property type="project" value="TreeGrafter"/>
</dbReference>
<feature type="compositionally biased region" description="Basic and acidic residues" evidence="8">
    <location>
        <begin position="175"/>
        <end position="250"/>
    </location>
</feature>
<feature type="compositionally biased region" description="Acidic residues" evidence="8">
    <location>
        <begin position="376"/>
        <end position="388"/>
    </location>
</feature>
<dbReference type="Pfam" id="PF07227">
    <property type="entry name" value="PHD_Oberon"/>
    <property type="match status" value="1"/>
</dbReference>
<dbReference type="InterPro" id="IPR004082">
    <property type="entry name" value="OBERON"/>
</dbReference>
<feature type="compositionally biased region" description="Basic and acidic residues" evidence="8">
    <location>
        <begin position="421"/>
        <end position="446"/>
    </location>
</feature>
<feature type="compositionally biased region" description="Polar residues" evidence="8">
    <location>
        <begin position="124"/>
        <end position="152"/>
    </location>
</feature>
<dbReference type="GO" id="GO:0008270">
    <property type="term" value="F:zinc ion binding"/>
    <property type="evidence" value="ECO:0007669"/>
    <property type="project" value="UniProtKB-KW"/>
</dbReference>
<keyword evidence="6" id="KW-0539">Nucleus</keyword>
<evidence type="ECO:0000256" key="7">
    <source>
        <dbReference type="SAM" id="Coils"/>
    </source>
</evidence>
<evidence type="ECO:0000259" key="11">
    <source>
        <dbReference type="Pfam" id="PF16312"/>
    </source>
</evidence>
<feature type="region of interest" description="Disordered" evidence="8">
    <location>
        <begin position="123"/>
        <end position="255"/>
    </location>
</feature>
<keyword evidence="5 7" id="KW-0175">Coiled coil</keyword>
<keyword evidence="9" id="KW-1133">Transmembrane helix</keyword>
<dbReference type="Proteomes" id="UP001064489">
    <property type="component" value="Chromosome 7"/>
</dbReference>
<evidence type="ECO:0000256" key="9">
    <source>
        <dbReference type="SAM" id="Phobius"/>
    </source>
</evidence>
<feature type="compositionally biased region" description="Polar residues" evidence="8">
    <location>
        <begin position="339"/>
        <end position="353"/>
    </location>
</feature>
<feature type="compositionally biased region" description="Basic and acidic residues" evidence="8">
    <location>
        <begin position="269"/>
        <end position="293"/>
    </location>
</feature>
<comment type="caution">
    <text evidence="12">The sequence shown here is derived from an EMBL/GenBank/DDBJ whole genome shotgun (WGS) entry which is preliminary data.</text>
</comment>
<evidence type="ECO:0000256" key="4">
    <source>
        <dbReference type="ARBA" id="ARBA00022833"/>
    </source>
</evidence>
<feature type="compositionally biased region" description="Basic and acidic residues" evidence="8">
    <location>
        <begin position="403"/>
        <end position="413"/>
    </location>
</feature>
<evidence type="ECO:0000256" key="5">
    <source>
        <dbReference type="ARBA" id="ARBA00023054"/>
    </source>
</evidence>
<evidence type="ECO:0000256" key="2">
    <source>
        <dbReference type="ARBA" id="ARBA00022723"/>
    </source>
</evidence>
<feature type="region of interest" description="Disordered" evidence="8">
    <location>
        <begin position="1186"/>
        <end position="1210"/>
    </location>
</feature>
<dbReference type="PANTHER" id="PTHR21736">
    <property type="entry name" value="VERNALIZATION-INSENSITIVE PROTEIN 3"/>
    <property type="match status" value="1"/>
</dbReference>
<feature type="compositionally biased region" description="Basic and acidic residues" evidence="8">
    <location>
        <begin position="486"/>
        <end position="519"/>
    </location>
</feature>
<evidence type="ECO:0000313" key="13">
    <source>
        <dbReference type="Proteomes" id="UP001064489"/>
    </source>
</evidence>
<feature type="region of interest" description="Disordered" evidence="8">
    <location>
        <begin position="269"/>
        <end position="519"/>
    </location>
</feature>
<evidence type="ECO:0008006" key="14">
    <source>
        <dbReference type="Google" id="ProtNLM"/>
    </source>
</evidence>
<feature type="region of interest" description="Disordered" evidence="8">
    <location>
        <begin position="554"/>
        <end position="578"/>
    </location>
</feature>
<feature type="region of interest" description="Disordered" evidence="8">
    <location>
        <begin position="797"/>
        <end position="848"/>
    </location>
</feature>
<accession>A0AAD5IM39</accession>
<keyword evidence="2" id="KW-0479">Metal-binding</keyword>
<keyword evidence="4" id="KW-0862">Zinc</keyword>
<dbReference type="InterPro" id="IPR032881">
    <property type="entry name" value="Oberon-like_PHD"/>
</dbReference>
<dbReference type="GO" id="GO:0005634">
    <property type="term" value="C:nucleus"/>
    <property type="evidence" value="ECO:0007669"/>
    <property type="project" value="UniProtKB-SubCell"/>
</dbReference>
<dbReference type="EMBL" id="JAJSOW010000104">
    <property type="protein sequence ID" value="KAI9169071.1"/>
    <property type="molecule type" value="Genomic_DNA"/>
</dbReference>
<dbReference type="InterPro" id="IPR047578">
    <property type="entry name" value="OBE1-like_PHD"/>
</dbReference>
<keyword evidence="13" id="KW-1185">Reference proteome</keyword>
<dbReference type="GO" id="GO:0010078">
    <property type="term" value="P:maintenance of root meristem identity"/>
    <property type="evidence" value="ECO:0007669"/>
    <property type="project" value="TreeGrafter"/>
</dbReference>
<feature type="compositionally biased region" description="Basic and acidic residues" evidence="8">
    <location>
        <begin position="355"/>
        <end position="365"/>
    </location>
</feature>
<dbReference type="Pfam" id="PF16312">
    <property type="entry name" value="Oberon_cc"/>
    <property type="match status" value="1"/>
</dbReference>
<comment type="subcellular location">
    <subcellularLocation>
        <location evidence="1">Nucleus</location>
    </subcellularLocation>
</comment>
<evidence type="ECO:0000256" key="8">
    <source>
        <dbReference type="SAM" id="MobiDB-lite"/>
    </source>
</evidence>
<protein>
    <recommendedName>
        <fullName evidence="14">Protein OBERON 4</fullName>
    </recommendedName>
</protein>
<dbReference type="GO" id="GO:0010071">
    <property type="term" value="P:root meristem specification"/>
    <property type="evidence" value="ECO:0007669"/>
    <property type="project" value="TreeGrafter"/>
</dbReference>
<proteinExistence type="predicted"/>
<feature type="compositionally biased region" description="Basic and acidic residues" evidence="8">
    <location>
        <begin position="314"/>
        <end position="329"/>
    </location>
</feature>
<reference evidence="12" key="2">
    <citation type="submission" date="2023-02" db="EMBL/GenBank/DDBJ databases">
        <authorList>
            <person name="Swenson N.G."/>
            <person name="Wegrzyn J.L."/>
            <person name="Mcevoy S.L."/>
        </authorList>
    </citation>
    <scope>NUCLEOTIDE SEQUENCE</scope>
    <source>
        <strain evidence="12">91603</strain>
        <tissue evidence="12">Leaf</tissue>
    </source>
</reference>
<evidence type="ECO:0000256" key="1">
    <source>
        <dbReference type="ARBA" id="ARBA00004123"/>
    </source>
</evidence>
<dbReference type="PANTHER" id="PTHR21736:SF20">
    <property type="entry name" value="PROTEIN OBERON 4"/>
    <property type="match status" value="1"/>
</dbReference>
<feature type="compositionally biased region" description="Basic and acidic residues" evidence="8">
    <location>
        <begin position="819"/>
        <end position="830"/>
    </location>
</feature>
<feature type="compositionally biased region" description="Polar residues" evidence="8">
    <location>
        <begin position="797"/>
        <end position="818"/>
    </location>
</feature>
<organism evidence="12 13">
    <name type="scientific">Acer negundo</name>
    <name type="common">Box elder</name>
    <dbReference type="NCBI Taxonomy" id="4023"/>
    <lineage>
        <taxon>Eukaryota</taxon>
        <taxon>Viridiplantae</taxon>
        <taxon>Streptophyta</taxon>
        <taxon>Embryophyta</taxon>
        <taxon>Tracheophyta</taxon>
        <taxon>Spermatophyta</taxon>
        <taxon>Magnoliopsida</taxon>
        <taxon>eudicotyledons</taxon>
        <taxon>Gunneridae</taxon>
        <taxon>Pentapetalae</taxon>
        <taxon>rosids</taxon>
        <taxon>malvids</taxon>
        <taxon>Sapindales</taxon>
        <taxon>Sapindaceae</taxon>
        <taxon>Hippocastanoideae</taxon>
        <taxon>Acereae</taxon>
        <taxon>Acer</taxon>
    </lineage>
</organism>
<feature type="coiled-coil region" evidence="7">
    <location>
        <begin position="1220"/>
        <end position="1258"/>
    </location>
</feature>
<evidence type="ECO:0000256" key="3">
    <source>
        <dbReference type="ARBA" id="ARBA00022771"/>
    </source>
</evidence>
<keyword evidence="9" id="KW-0472">Membrane</keyword>
<reference evidence="12" key="1">
    <citation type="journal article" date="2022" name="Plant J.">
        <title>Strategies of tolerance reflected in two North American maple genomes.</title>
        <authorList>
            <person name="McEvoy S.L."/>
            <person name="Sezen U.U."/>
            <person name="Trouern-Trend A."/>
            <person name="McMahon S.M."/>
            <person name="Schaberg P.G."/>
            <person name="Yang J."/>
            <person name="Wegrzyn J.L."/>
            <person name="Swenson N.G."/>
        </authorList>
    </citation>
    <scope>NUCLEOTIDE SEQUENCE</scope>
    <source>
        <strain evidence="12">91603</strain>
    </source>
</reference>